<feature type="domain" description="SH3" evidence="6">
    <location>
        <begin position="459"/>
        <end position="523"/>
    </location>
</feature>
<evidence type="ECO:0000259" key="7">
    <source>
        <dbReference type="PROSITE" id="PS51021"/>
    </source>
</evidence>
<dbReference type="InterPro" id="IPR036028">
    <property type="entry name" value="SH3-like_dom_sf"/>
</dbReference>
<dbReference type="GeneID" id="106814110"/>
<feature type="compositionally biased region" description="Acidic residues" evidence="5">
    <location>
        <begin position="287"/>
        <end position="300"/>
    </location>
</feature>
<dbReference type="PROSITE" id="PS51021">
    <property type="entry name" value="BAR"/>
    <property type="match status" value="1"/>
</dbReference>
<name>A0ABM1ENV1_PRICU</name>
<evidence type="ECO:0000313" key="9">
    <source>
        <dbReference type="RefSeq" id="XP_014673872.1"/>
    </source>
</evidence>
<feature type="region of interest" description="Disordered" evidence="5">
    <location>
        <begin position="242"/>
        <end position="439"/>
    </location>
</feature>
<dbReference type="Pfam" id="PF14604">
    <property type="entry name" value="SH3_9"/>
    <property type="match status" value="1"/>
</dbReference>
<evidence type="ECO:0000256" key="1">
    <source>
        <dbReference type="ARBA" id="ARBA00004496"/>
    </source>
</evidence>
<dbReference type="SUPFAM" id="SSF50044">
    <property type="entry name" value="SH3-domain"/>
    <property type="match status" value="1"/>
</dbReference>
<evidence type="ECO:0000259" key="6">
    <source>
        <dbReference type="PROSITE" id="PS50002"/>
    </source>
</evidence>
<dbReference type="Gene3D" id="1.20.1270.60">
    <property type="entry name" value="Arfaptin homology (AH) domain/BAR domain"/>
    <property type="match status" value="1"/>
</dbReference>
<comment type="subcellular location">
    <subcellularLocation>
        <location evidence="1">Cytoplasm</location>
    </subcellularLocation>
</comment>
<dbReference type="PANTHER" id="PTHR46514">
    <property type="entry name" value="AMPHIPHYSIN"/>
    <property type="match status" value="1"/>
</dbReference>
<dbReference type="Proteomes" id="UP000695022">
    <property type="component" value="Unplaced"/>
</dbReference>
<feature type="compositionally biased region" description="Polar residues" evidence="5">
    <location>
        <begin position="242"/>
        <end position="260"/>
    </location>
</feature>
<keyword evidence="8" id="KW-1185">Reference proteome</keyword>
<sequence length="523" mass="59968">MAEAKEKSGGGFFSKSVQKRASRAKEKLMQNLGKADKTKDEKFEIYVNNFSKQQAAAGKLHKEVKKYMQALKVLEGASKSLDETLAEVHEPEWVDHGTLAYACQSNSFLWESYQSSLNDLVLEPLTKYQSMFAETRLKIDKRERKRLDYDNARHNYDATQASKKRDETKMQKTAAQLTDAKVMYDEINTELHDFLPSLFESRMRSCVELYQAIYKSEHHFHDSIAQTSEQLYNAMEKLAAESSQGSYSPKRLQPQSSSYVPASPLGVDLSMTNKSSHTDKSDMNGPPDDEQASLPDDDELGGSSKRESLVESVTAALAATNGAPLDITVEKNVNKDEEREKKAAEKQREKEKEKEREREKRKEKERVKEEEKRKTREKEQQLEMEAERTRQIEKEREEERKRERDEEQKREREKEIEKENANAKDVQASKEKIDADKDVQDENVVAAAADTDADAPPGGYLYKVHATHTYTGEDEDELTFEAGETVYVVDHDDPEEQDDGWLMGINKSNCRKGVFPENFTKRI</sequence>
<organism evidence="8 9">
    <name type="scientific">Priapulus caudatus</name>
    <name type="common">Priapulid worm</name>
    <dbReference type="NCBI Taxonomy" id="37621"/>
    <lineage>
        <taxon>Eukaryota</taxon>
        <taxon>Metazoa</taxon>
        <taxon>Ecdysozoa</taxon>
        <taxon>Scalidophora</taxon>
        <taxon>Priapulida</taxon>
        <taxon>Priapulimorpha</taxon>
        <taxon>Priapulimorphida</taxon>
        <taxon>Priapulidae</taxon>
        <taxon>Priapulus</taxon>
    </lineage>
</organism>
<proteinExistence type="predicted"/>
<evidence type="ECO:0000256" key="3">
    <source>
        <dbReference type="ARBA" id="ARBA00022490"/>
    </source>
</evidence>
<feature type="domain" description="BAR" evidence="7">
    <location>
        <begin position="28"/>
        <end position="244"/>
    </location>
</feature>
<accession>A0ABM1ENV1</accession>
<dbReference type="InterPro" id="IPR027267">
    <property type="entry name" value="AH/BAR_dom_sf"/>
</dbReference>
<evidence type="ECO:0000313" key="8">
    <source>
        <dbReference type="Proteomes" id="UP000695022"/>
    </source>
</evidence>
<dbReference type="PROSITE" id="PS50002">
    <property type="entry name" value="SH3"/>
    <property type="match status" value="1"/>
</dbReference>
<dbReference type="SMART" id="SM00721">
    <property type="entry name" value="BAR"/>
    <property type="match status" value="1"/>
</dbReference>
<protein>
    <submittedName>
        <fullName evidence="9">Amphiphysin-like isoform X1</fullName>
    </submittedName>
</protein>
<feature type="compositionally biased region" description="Basic and acidic residues" evidence="5">
    <location>
        <begin position="328"/>
        <end position="439"/>
    </location>
</feature>
<dbReference type="SMART" id="SM00326">
    <property type="entry name" value="SH3"/>
    <property type="match status" value="1"/>
</dbReference>
<keyword evidence="3" id="KW-0963">Cytoplasm</keyword>
<dbReference type="Pfam" id="PF03114">
    <property type="entry name" value="BAR"/>
    <property type="match status" value="1"/>
</dbReference>
<evidence type="ECO:0000256" key="5">
    <source>
        <dbReference type="SAM" id="MobiDB-lite"/>
    </source>
</evidence>
<dbReference type="Gene3D" id="2.30.30.40">
    <property type="entry name" value="SH3 Domains"/>
    <property type="match status" value="1"/>
</dbReference>
<dbReference type="RefSeq" id="XP_014673872.1">
    <property type="nucleotide sequence ID" value="XM_014818386.1"/>
</dbReference>
<gene>
    <name evidence="9" type="primary">LOC106814110</name>
</gene>
<dbReference type="InterPro" id="IPR003005">
    <property type="entry name" value="Amphiphysin"/>
</dbReference>
<dbReference type="InterPro" id="IPR001452">
    <property type="entry name" value="SH3_domain"/>
</dbReference>
<dbReference type="SUPFAM" id="SSF103657">
    <property type="entry name" value="BAR/IMD domain-like"/>
    <property type="match status" value="1"/>
</dbReference>
<keyword evidence="2 4" id="KW-0728">SH3 domain</keyword>
<dbReference type="PANTHER" id="PTHR46514:SF3">
    <property type="entry name" value="AMPHIPHYSIN"/>
    <property type="match status" value="1"/>
</dbReference>
<evidence type="ECO:0000256" key="4">
    <source>
        <dbReference type="PROSITE-ProRule" id="PRU00192"/>
    </source>
</evidence>
<dbReference type="InterPro" id="IPR004148">
    <property type="entry name" value="BAR_dom"/>
</dbReference>
<reference evidence="9" key="1">
    <citation type="submission" date="2025-08" db="UniProtKB">
        <authorList>
            <consortium name="RefSeq"/>
        </authorList>
    </citation>
    <scope>IDENTIFICATION</scope>
</reference>
<dbReference type="PRINTS" id="PR01251">
    <property type="entry name" value="AMPHIPHYSIN"/>
</dbReference>
<evidence type="ECO:0000256" key="2">
    <source>
        <dbReference type="ARBA" id="ARBA00022443"/>
    </source>
</evidence>
<dbReference type="CDD" id="cd11790">
    <property type="entry name" value="SH3_Amphiphysin"/>
    <property type="match status" value="1"/>
</dbReference>